<reference evidence="1 2" key="1">
    <citation type="submission" date="2021-03" db="EMBL/GenBank/DDBJ databases">
        <title>novel species isolated from a fishpond in China.</title>
        <authorList>
            <person name="Lu H."/>
            <person name="Cai Z."/>
        </authorList>
    </citation>
    <scope>NUCLEOTIDE SEQUENCE [LARGE SCALE GENOMIC DNA]</scope>
    <source>
        <strain evidence="1 2">YJ13C</strain>
    </source>
</reference>
<keyword evidence="2" id="KW-1185">Reference proteome</keyword>
<protein>
    <recommendedName>
        <fullName evidence="3">Four helix bundle protein</fullName>
    </recommendedName>
</protein>
<sequence length="51" mass="5998">MNTKEAINLKIIARTMILKKFSAKDFSRNPFSKLIKNEMISMKKYISQIFS</sequence>
<dbReference type="Proteomes" id="UP000664480">
    <property type="component" value="Unassembled WGS sequence"/>
</dbReference>
<name>A0ABS3CAB3_9BACT</name>
<comment type="caution">
    <text evidence="1">The sequence shown here is derived from an EMBL/GenBank/DDBJ whole genome shotgun (WGS) entry which is preliminary data.</text>
</comment>
<evidence type="ECO:0000313" key="2">
    <source>
        <dbReference type="Proteomes" id="UP000664480"/>
    </source>
</evidence>
<evidence type="ECO:0000313" key="1">
    <source>
        <dbReference type="EMBL" id="MBN7814040.1"/>
    </source>
</evidence>
<dbReference type="EMBL" id="JAFKCU010000001">
    <property type="protein sequence ID" value="MBN7814040.1"/>
    <property type="molecule type" value="Genomic_DNA"/>
</dbReference>
<dbReference type="RefSeq" id="WP_206584703.1">
    <property type="nucleotide sequence ID" value="NZ_JAFKCU010000001.1"/>
</dbReference>
<gene>
    <name evidence="1" type="ORF">J0A69_01315</name>
</gene>
<evidence type="ECO:0008006" key="3">
    <source>
        <dbReference type="Google" id="ProtNLM"/>
    </source>
</evidence>
<accession>A0ABS3CAB3</accession>
<proteinExistence type="predicted"/>
<organism evidence="1 2">
    <name type="scientific">Algoriphagus pacificus</name>
    <dbReference type="NCBI Taxonomy" id="2811234"/>
    <lineage>
        <taxon>Bacteria</taxon>
        <taxon>Pseudomonadati</taxon>
        <taxon>Bacteroidota</taxon>
        <taxon>Cytophagia</taxon>
        <taxon>Cytophagales</taxon>
        <taxon>Cyclobacteriaceae</taxon>
        <taxon>Algoriphagus</taxon>
    </lineage>
</organism>